<dbReference type="RefSeq" id="WP_146883103.1">
    <property type="nucleotide sequence ID" value="NZ_BJXB01000004.1"/>
</dbReference>
<organism evidence="1 2">
    <name type="scientific">Deinococcus cellulosilyticus (strain DSM 18568 / NBRC 106333 / KACC 11606 / 5516J-15)</name>
    <dbReference type="NCBI Taxonomy" id="1223518"/>
    <lineage>
        <taxon>Bacteria</taxon>
        <taxon>Thermotogati</taxon>
        <taxon>Deinococcota</taxon>
        <taxon>Deinococci</taxon>
        <taxon>Deinococcales</taxon>
        <taxon>Deinococcaceae</taxon>
        <taxon>Deinococcus</taxon>
    </lineage>
</organism>
<evidence type="ECO:0000313" key="2">
    <source>
        <dbReference type="Proteomes" id="UP000321306"/>
    </source>
</evidence>
<name>A0A511MYG5_DEIC1</name>
<reference evidence="1 2" key="1">
    <citation type="submission" date="2019-07" db="EMBL/GenBank/DDBJ databases">
        <title>Whole genome shotgun sequence of Deinococcus cellulosilyticus NBRC 106333.</title>
        <authorList>
            <person name="Hosoyama A."/>
            <person name="Uohara A."/>
            <person name="Ohji S."/>
            <person name="Ichikawa N."/>
        </authorList>
    </citation>
    <scope>NUCLEOTIDE SEQUENCE [LARGE SCALE GENOMIC DNA]</scope>
    <source>
        <strain evidence="1 2">NBRC 106333</strain>
    </source>
</reference>
<dbReference type="Proteomes" id="UP000321306">
    <property type="component" value="Unassembled WGS sequence"/>
</dbReference>
<proteinExistence type="predicted"/>
<accession>A0A511MYG5</accession>
<comment type="caution">
    <text evidence="1">The sequence shown here is derived from an EMBL/GenBank/DDBJ whole genome shotgun (WGS) entry which is preliminary data.</text>
</comment>
<keyword evidence="2" id="KW-1185">Reference proteome</keyword>
<evidence type="ECO:0000313" key="1">
    <source>
        <dbReference type="EMBL" id="GEM45634.1"/>
    </source>
</evidence>
<dbReference type="AlphaFoldDB" id="A0A511MYG5"/>
<dbReference type="EMBL" id="BJXB01000004">
    <property type="protein sequence ID" value="GEM45634.1"/>
    <property type="molecule type" value="Genomic_DNA"/>
</dbReference>
<sequence length="160" mass="18223">MKTIFFTTEKLNPIQRFYRYLQLSWNVPLVIPYPLRDTHWSGTLKALASFISMTVDVKRHRLIQVLGTGIFIRDLRTGEILQKTEPLWASRTAYHQDDLVVFSGEHTTVVHPEPWKSSGRTPGVPGCPGTVPQPSPILNRWPMTPFQGISSRRGQLQNAT</sequence>
<protein>
    <submittedName>
        <fullName evidence="1">Uncharacterized protein</fullName>
    </submittedName>
</protein>
<gene>
    <name evidence="1" type="ORF">DC3_12690</name>
</gene>